<dbReference type="InterPro" id="IPR011949">
    <property type="entry name" value="HAD-SF_hydro_IA_REG-2-like"/>
</dbReference>
<comment type="caution">
    <text evidence="1">The sequence shown here is derived from an EMBL/GenBank/DDBJ whole genome shotgun (WGS) entry which is preliminary data.</text>
</comment>
<dbReference type="InterPro" id="IPR006439">
    <property type="entry name" value="HAD-SF_hydro_IA"/>
</dbReference>
<dbReference type="SUPFAM" id="SSF56784">
    <property type="entry name" value="HAD-like"/>
    <property type="match status" value="1"/>
</dbReference>
<protein>
    <submittedName>
        <fullName evidence="1">HAD 2 and/or Hydrolase domain containing protein</fullName>
    </submittedName>
</protein>
<dbReference type="GO" id="GO:0005634">
    <property type="term" value="C:nucleus"/>
    <property type="evidence" value="ECO:0007669"/>
    <property type="project" value="TreeGrafter"/>
</dbReference>
<dbReference type="PANTHER" id="PTHR46191:SF2">
    <property type="entry name" value="HALOACID DEHALOGENASE-LIKE HYDROLASE DOMAIN-CONTAINING PROTEIN 3"/>
    <property type="match status" value="1"/>
</dbReference>
<accession>A0A482W727</accession>
<sequence>MNVSRFRLITFDVTDTLLKFRSTPGKQYGEVGAMFGVLCDAQALTANFKSHWHKMNAEHPNFGRKSGLGWELWWRRIIKGTFKDSKINLDDKKLESIASHLIQVYETSMCLQQSYGALGLLSYLRNRGVPLGVISNFDPRLNATLINTKLRHYFNFVLGSYEAGVEKPHSDIFKKAMEISKVEDLKPEDCLHIGNTALLDYLGARDCGWSAVLIQDKDSRKVKEKYPFVDTKYLFPNLYDLHKHFLENNGEKLSAHSY</sequence>
<dbReference type="InterPro" id="IPR036412">
    <property type="entry name" value="HAD-like_sf"/>
</dbReference>
<dbReference type="InterPro" id="IPR023214">
    <property type="entry name" value="HAD_sf"/>
</dbReference>
<dbReference type="GO" id="GO:0016787">
    <property type="term" value="F:hydrolase activity"/>
    <property type="evidence" value="ECO:0007669"/>
    <property type="project" value="UniProtKB-KW"/>
</dbReference>
<dbReference type="CDD" id="cd16415">
    <property type="entry name" value="HAD_dREG-2_like"/>
    <property type="match status" value="1"/>
</dbReference>
<evidence type="ECO:0000313" key="1">
    <source>
        <dbReference type="EMBL" id="RZC40916.1"/>
    </source>
</evidence>
<keyword evidence="1" id="KW-0378">Hydrolase</keyword>
<dbReference type="SFLD" id="SFLDS00003">
    <property type="entry name" value="Haloacid_Dehalogenase"/>
    <property type="match status" value="1"/>
</dbReference>
<dbReference type="EMBL" id="QDEB01021947">
    <property type="protein sequence ID" value="RZC40916.1"/>
    <property type="molecule type" value="Genomic_DNA"/>
</dbReference>
<dbReference type="Gene3D" id="3.40.50.1000">
    <property type="entry name" value="HAD superfamily/HAD-like"/>
    <property type="match status" value="1"/>
</dbReference>
<keyword evidence="2" id="KW-1185">Reference proteome</keyword>
<dbReference type="STRING" id="1661398.A0A482W727"/>
<dbReference type="Pfam" id="PF00702">
    <property type="entry name" value="Hydrolase"/>
    <property type="match status" value="1"/>
</dbReference>
<proteinExistence type="predicted"/>
<dbReference type="SFLD" id="SFLDG01129">
    <property type="entry name" value="C1.5:_HAD__Beta-PGM__Phosphata"/>
    <property type="match status" value="1"/>
</dbReference>
<dbReference type="PANTHER" id="PTHR46191">
    <property type="match status" value="1"/>
</dbReference>
<dbReference type="Gene3D" id="1.10.150.720">
    <property type="entry name" value="Haloacid dehalogenase-like hydrolase"/>
    <property type="match status" value="1"/>
</dbReference>
<dbReference type="InterPro" id="IPR051828">
    <property type="entry name" value="HAD-like_hydrolase_domain"/>
</dbReference>
<dbReference type="NCBIfam" id="TIGR02252">
    <property type="entry name" value="DREG-2"/>
    <property type="match status" value="1"/>
</dbReference>
<reference evidence="1 2" key="1">
    <citation type="submission" date="2017-03" db="EMBL/GenBank/DDBJ databases">
        <title>Genome of the blue death feigning beetle - Asbolus verrucosus.</title>
        <authorList>
            <person name="Rider S.D."/>
        </authorList>
    </citation>
    <scope>NUCLEOTIDE SEQUENCE [LARGE SCALE GENOMIC DNA]</scope>
    <source>
        <strain evidence="1">Butters</strain>
        <tissue evidence="1">Head and leg muscle</tissue>
    </source>
</reference>
<dbReference type="NCBIfam" id="TIGR01549">
    <property type="entry name" value="HAD-SF-IA-v1"/>
    <property type="match status" value="1"/>
</dbReference>
<dbReference type="AlphaFoldDB" id="A0A482W727"/>
<organism evidence="1 2">
    <name type="scientific">Asbolus verrucosus</name>
    <name type="common">Desert ironclad beetle</name>
    <dbReference type="NCBI Taxonomy" id="1661398"/>
    <lineage>
        <taxon>Eukaryota</taxon>
        <taxon>Metazoa</taxon>
        <taxon>Ecdysozoa</taxon>
        <taxon>Arthropoda</taxon>
        <taxon>Hexapoda</taxon>
        <taxon>Insecta</taxon>
        <taxon>Pterygota</taxon>
        <taxon>Neoptera</taxon>
        <taxon>Endopterygota</taxon>
        <taxon>Coleoptera</taxon>
        <taxon>Polyphaga</taxon>
        <taxon>Cucujiformia</taxon>
        <taxon>Tenebrionidae</taxon>
        <taxon>Pimeliinae</taxon>
        <taxon>Asbolus</taxon>
    </lineage>
</organism>
<dbReference type="InterPro" id="IPR044924">
    <property type="entry name" value="HAD-SF_hydro_IA_REG-2-like_cap"/>
</dbReference>
<evidence type="ECO:0000313" key="2">
    <source>
        <dbReference type="Proteomes" id="UP000292052"/>
    </source>
</evidence>
<dbReference type="OrthoDB" id="444127at2759"/>
<dbReference type="PRINTS" id="PR00413">
    <property type="entry name" value="HADHALOGNASE"/>
</dbReference>
<name>A0A482W727_ASBVE</name>
<dbReference type="Proteomes" id="UP000292052">
    <property type="component" value="Unassembled WGS sequence"/>
</dbReference>
<gene>
    <name evidence="1" type="ORF">BDFB_008902</name>
</gene>